<feature type="region of interest" description="Disordered" evidence="1">
    <location>
        <begin position="294"/>
        <end position="314"/>
    </location>
</feature>
<dbReference type="Proteomes" id="UP001151760">
    <property type="component" value="Unassembled WGS sequence"/>
</dbReference>
<sequence length="314" mass="35985">MRDDASRDCLDIVSTWELQELLNNFESCKTRVSYGLVIFCEEHQCRLLRKGSWSLFEVSVRITEEGEVSKEEHEVHLKLMLESRRKEKQYAKFSKSSWCKNGGNGRCREYFHSYALFLYSGRQFFWVHFLNFFNDPRIIYEQMISAYKGYRGGGVVRVLEKGGLGEERVLGQMTYYVYKSTLDVLMLDDVPLSSSFRFVIIVSCTGSRFIIDSINLGDMLMASPKFADSSLVTFPSMLCGSWACAFHQDKASSVKVPIANVTLSSSAHLLRENSELVREFSLDVDVLIGRGYDKDEDNDANGGNDDEREISWKQ</sequence>
<gene>
    <name evidence="2" type="ORF">Tco_1081501</name>
</gene>
<evidence type="ECO:0000313" key="2">
    <source>
        <dbReference type="EMBL" id="GJT92656.1"/>
    </source>
</evidence>
<dbReference type="EMBL" id="BQNB010020130">
    <property type="protein sequence ID" value="GJT92656.1"/>
    <property type="molecule type" value="Genomic_DNA"/>
</dbReference>
<comment type="caution">
    <text evidence="2">The sequence shown here is derived from an EMBL/GenBank/DDBJ whole genome shotgun (WGS) entry which is preliminary data.</text>
</comment>
<proteinExistence type="predicted"/>
<reference evidence="2" key="2">
    <citation type="submission" date="2022-01" db="EMBL/GenBank/DDBJ databases">
        <authorList>
            <person name="Yamashiro T."/>
            <person name="Shiraishi A."/>
            <person name="Satake H."/>
            <person name="Nakayama K."/>
        </authorList>
    </citation>
    <scope>NUCLEOTIDE SEQUENCE</scope>
</reference>
<reference evidence="2" key="1">
    <citation type="journal article" date="2022" name="Int. J. Mol. Sci.">
        <title>Draft Genome of Tanacetum Coccineum: Genomic Comparison of Closely Related Tanacetum-Family Plants.</title>
        <authorList>
            <person name="Yamashiro T."/>
            <person name="Shiraishi A."/>
            <person name="Nakayama K."/>
            <person name="Satake H."/>
        </authorList>
    </citation>
    <scope>NUCLEOTIDE SEQUENCE</scope>
</reference>
<name>A0ABQ5HXK8_9ASTR</name>
<keyword evidence="3" id="KW-1185">Reference proteome</keyword>
<accession>A0ABQ5HXK8</accession>
<evidence type="ECO:0000256" key="1">
    <source>
        <dbReference type="SAM" id="MobiDB-lite"/>
    </source>
</evidence>
<organism evidence="2 3">
    <name type="scientific">Tanacetum coccineum</name>
    <dbReference type="NCBI Taxonomy" id="301880"/>
    <lineage>
        <taxon>Eukaryota</taxon>
        <taxon>Viridiplantae</taxon>
        <taxon>Streptophyta</taxon>
        <taxon>Embryophyta</taxon>
        <taxon>Tracheophyta</taxon>
        <taxon>Spermatophyta</taxon>
        <taxon>Magnoliopsida</taxon>
        <taxon>eudicotyledons</taxon>
        <taxon>Gunneridae</taxon>
        <taxon>Pentapetalae</taxon>
        <taxon>asterids</taxon>
        <taxon>campanulids</taxon>
        <taxon>Asterales</taxon>
        <taxon>Asteraceae</taxon>
        <taxon>Asteroideae</taxon>
        <taxon>Anthemideae</taxon>
        <taxon>Anthemidinae</taxon>
        <taxon>Tanacetum</taxon>
    </lineage>
</organism>
<protein>
    <submittedName>
        <fullName evidence="2">Uncharacterized protein</fullName>
    </submittedName>
</protein>
<feature type="compositionally biased region" description="Acidic residues" evidence="1">
    <location>
        <begin position="294"/>
        <end position="308"/>
    </location>
</feature>
<evidence type="ECO:0000313" key="3">
    <source>
        <dbReference type="Proteomes" id="UP001151760"/>
    </source>
</evidence>